<organism evidence="2 3">
    <name type="scientific">Microbacterium aoyamense</name>
    <dbReference type="NCBI Taxonomy" id="344166"/>
    <lineage>
        <taxon>Bacteria</taxon>
        <taxon>Bacillati</taxon>
        <taxon>Actinomycetota</taxon>
        <taxon>Actinomycetes</taxon>
        <taxon>Micrococcales</taxon>
        <taxon>Microbacteriaceae</taxon>
        <taxon>Microbacterium</taxon>
    </lineage>
</organism>
<keyword evidence="1" id="KW-0472">Membrane</keyword>
<gene>
    <name evidence="2" type="ORF">GCM10009775_09540</name>
</gene>
<dbReference type="EMBL" id="BAAAOF010000002">
    <property type="protein sequence ID" value="GAA1919072.1"/>
    <property type="molecule type" value="Genomic_DNA"/>
</dbReference>
<protein>
    <recommendedName>
        <fullName evidence="4">DUF2975 domain-containing protein</fullName>
    </recommendedName>
</protein>
<keyword evidence="3" id="KW-1185">Reference proteome</keyword>
<name>A0ABN2PDR0_9MICO</name>
<feature type="transmembrane region" description="Helical" evidence="1">
    <location>
        <begin position="129"/>
        <end position="150"/>
    </location>
</feature>
<evidence type="ECO:0008006" key="4">
    <source>
        <dbReference type="Google" id="ProtNLM"/>
    </source>
</evidence>
<keyword evidence="1" id="KW-0812">Transmembrane</keyword>
<feature type="transmembrane region" description="Helical" evidence="1">
    <location>
        <begin position="18"/>
        <end position="38"/>
    </location>
</feature>
<evidence type="ECO:0000313" key="2">
    <source>
        <dbReference type="EMBL" id="GAA1919072.1"/>
    </source>
</evidence>
<evidence type="ECO:0000256" key="1">
    <source>
        <dbReference type="SAM" id="Phobius"/>
    </source>
</evidence>
<keyword evidence="1" id="KW-1133">Transmembrane helix</keyword>
<sequence length="208" mass="21400">MTVPHTPAPVTRGMERGILILFMAAAAVVGLGFLLPSLRGLGALIGGEATLSMLTDAELPHSGTTDAGAAIASATYESAWVTATGLSDGARWMIGLGIGFGALTAAATVGAIVFFLFLLMWKRPFHRSLIVATQIAGCALLIGSMLSGGLGGLGRMMAADELNPIADDVFVIGFQFDPTVLLAGVAILALSYVFAYGTKLKRDTEGLV</sequence>
<accession>A0ABN2PDR0</accession>
<comment type="caution">
    <text evidence="2">The sequence shown here is derived from an EMBL/GenBank/DDBJ whole genome shotgun (WGS) entry which is preliminary data.</text>
</comment>
<feature type="transmembrane region" description="Helical" evidence="1">
    <location>
        <begin position="170"/>
        <end position="195"/>
    </location>
</feature>
<proteinExistence type="predicted"/>
<dbReference type="RefSeq" id="WP_248145962.1">
    <property type="nucleotide sequence ID" value="NZ_BAAAOF010000002.1"/>
</dbReference>
<dbReference type="Proteomes" id="UP001501343">
    <property type="component" value="Unassembled WGS sequence"/>
</dbReference>
<evidence type="ECO:0000313" key="3">
    <source>
        <dbReference type="Proteomes" id="UP001501343"/>
    </source>
</evidence>
<reference evidence="2 3" key="1">
    <citation type="journal article" date="2019" name="Int. J. Syst. Evol. Microbiol.">
        <title>The Global Catalogue of Microorganisms (GCM) 10K type strain sequencing project: providing services to taxonomists for standard genome sequencing and annotation.</title>
        <authorList>
            <consortium name="The Broad Institute Genomics Platform"/>
            <consortium name="The Broad Institute Genome Sequencing Center for Infectious Disease"/>
            <person name="Wu L."/>
            <person name="Ma J."/>
        </authorList>
    </citation>
    <scope>NUCLEOTIDE SEQUENCE [LARGE SCALE GENOMIC DNA]</scope>
    <source>
        <strain evidence="2 3">JCM 14900</strain>
    </source>
</reference>
<feature type="transmembrane region" description="Helical" evidence="1">
    <location>
        <begin position="92"/>
        <end position="117"/>
    </location>
</feature>